<feature type="domain" description="Helicase ATP-binding" evidence="10">
    <location>
        <begin position="149"/>
        <end position="305"/>
    </location>
</feature>
<dbReference type="Gene3D" id="3.40.50.300">
    <property type="entry name" value="P-loop containing nucleotide triphosphate hydrolases"/>
    <property type="match status" value="2"/>
</dbReference>
<evidence type="ECO:0000256" key="7">
    <source>
        <dbReference type="ARBA" id="ARBA00022840"/>
    </source>
</evidence>
<dbReference type="GO" id="GO:0003723">
    <property type="term" value="F:RNA binding"/>
    <property type="evidence" value="ECO:0007669"/>
    <property type="project" value="InterPro"/>
</dbReference>
<dbReference type="Pfam" id="PF00271">
    <property type="entry name" value="Helicase_C"/>
    <property type="match status" value="1"/>
</dbReference>
<proteinExistence type="inferred from homology"/>
<keyword evidence="3" id="KW-0698">rRNA processing</keyword>
<dbReference type="GO" id="GO:0000460">
    <property type="term" value="P:maturation of 5.8S rRNA"/>
    <property type="evidence" value="ECO:0007669"/>
    <property type="project" value="TreeGrafter"/>
</dbReference>
<dbReference type="Gene3D" id="2.40.30.300">
    <property type="match status" value="1"/>
</dbReference>
<dbReference type="EMBL" id="LT549980">
    <property type="protein sequence ID" value="SAL94822.1"/>
    <property type="molecule type" value="Genomic_DNA"/>
</dbReference>
<dbReference type="OMA" id="IMLKNYN"/>
<dbReference type="InterPro" id="IPR011545">
    <property type="entry name" value="DEAD/DEAH_box_helicase_dom"/>
</dbReference>
<dbReference type="SUPFAM" id="SSF52540">
    <property type="entry name" value="P-loop containing nucleoside triphosphate hydrolases"/>
    <property type="match status" value="1"/>
</dbReference>
<dbReference type="InterPro" id="IPR016438">
    <property type="entry name" value="SKI2-like"/>
</dbReference>
<dbReference type="GO" id="GO:0003724">
    <property type="term" value="F:RNA helicase activity"/>
    <property type="evidence" value="ECO:0007669"/>
    <property type="project" value="InterPro"/>
</dbReference>
<accession>A0A163IQH8</accession>
<dbReference type="Pfam" id="PF21408">
    <property type="entry name" value="MTR4-like_stalk"/>
    <property type="match status" value="1"/>
</dbReference>
<keyword evidence="6" id="KW-0347">Helicase</keyword>
<dbReference type="GO" id="GO:0005634">
    <property type="term" value="C:nucleus"/>
    <property type="evidence" value="ECO:0007669"/>
    <property type="project" value="UniProtKB-SubCell"/>
</dbReference>
<keyword evidence="7" id="KW-0067">ATP-binding</keyword>
<dbReference type="SMART" id="SM00487">
    <property type="entry name" value="DEXDc"/>
    <property type="match status" value="1"/>
</dbReference>
<dbReference type="GO" id="GO:0016787">
    <property type="term" value="F:hydrolase activity"/>
    <property type="evidence" value="ECO:0007669"/>
    <property type="project" value="UniProtKB-KW"/>
</dbReference>
<evidence type="ECO:0000256" key="3">
    <source>
        <dbReference type="ARBA" id="ARBA00022552"/>
    </source>
</evidence>
<dbReference type="InterPro" id="IPR014001">
    <property type="entry name" value="Helicase_ATP-bd"/>
</dbReference>
<sequence>MFDEGNTDPLFNVFGGKAIDDQFDDFDDSETEMNSTMDSHKRARSSSPLADDASEETEIKRLRAEEATHAQPIVADSFEEESSRQVTNVAGLQGSLASEETELVLNHQVRHQVALPLNYDYKPISQHVPPEDPARTYPFTLDPFQRVAVSSIERNESVLVSAHTSAGKTVVAEYAIAQCLKNKQRVIYTSPIKALSNQKFREFTEEFGDVGLMTGDVTINPEASCLVMTTEILRSMLYRGSEIIREVAWVVYDEIHYMRDSERGVVWEESIILLPHAVRYVFLSATIPNAMEFAEWICKIHEQPCHIVYTDFRPTPLQHYLFPAGGEGIHLVVDEKSVFREDNFTRAIAALSDGQADDPSGAMARGGRGKKGPKTAKGGPNDGPSDIYRIIKMIMMKNYHPVIVFSFSKKECESNALQLSKLDFNDSNESAMVTQVFNNAISSLSEDDRELPQIQQLLPLLKRGIGVHHGGLLPIMKETIEVLFQENLLKVLFATETFSIGLNMPAKTVVFTSVQKYDGKSQRWVTSGEYIQMSGRAGRRGLDERGVVIMMIDSKMEPAVAKGMVKGDSDRMNSAFHLSYNMVLNLLRVEGVSPEYMLERCFYTFQNDANIPQFESQLLALEQKKNGIFIENEDEIKSYYEIRQQIDSFAENIRQVITHPTYCLPFMQPGRLLHIKHNDLDFGWGAVVNYNRTIDRSKPKDDPDHFYYIVDVLLCCTTDSSLSKDAQGRSVGIYPSDPMASSNSMIVVPVLLNTIQGISHIRLKLPNDIKGRDGRASVLRSIKEVRKRFGDQVPLLDPIQNMGITDPVFKKLVNKIVILEKQLTTHPLAESEDLSTLYDAYGEKMKIAIDIKNMKRKITDAQSIVQLDELKSRKRVMRRLGFTTAADVVEMKGRVACEISTGDELLLTEMMFQGVFNDLVVDQCVALLSCFVFDEKVDQAARLQEELAGPLRLMQETARRIAKVSIECKMNLDEEAYLAKFKPELMDVVFAWCQGAKFSQICKMTDVYEGSLIRIFRRLEELLRQMASAAKSIGNTELENKFSEGINRIHRDIIFAASLYL</sequence>
<dbReference type="FunFam" id="2.40.30.300:FF:000001">
    <property type="entry name" value="Mtr4 exosome RNA helicase"/>
    <property type="match status" value="1"/>
</dbReference>
<dbReference type="PIRSF" id="PIRSF005198">
    <property type="entry name" value="Antiviral_helicase_SKI2"/>
    <property type="match status" value="1"/>
</dbReference>
<dbReference type="InterPro" id="IPR012961">
    <property type="entry name" value="Ski2/MTR4_C"/>
</dbReference>
<dbReference type="OrthoDB" id="64767at2759"/>
<evidence type="ECO:0000256" key="6">
    <source>
        <dbReference type="ARBA" id="ARBA00022806"/>
    </source>
</evidence>
<evidence type="ECO:0000256" key="1">
    <source>
        <dbReference type="ARBA" id="ARBA00004123"/>
    </source>
</evidence>
<evidence type="ECO:0000256" key="5">
    <source>
        <dbReference type="ARBA" id="ARBA00022801"/>
    </source>
</evidence>
<evidence type="ECO:0000259" key="10">
    <source>
        <dbReference type="PROSITE" id="PS51192"/>
    </source>
</evidence>
<dbReference type="InterPro" id="IPR050699">
    <property type="entry name" value="RNA-DNA_Helicase"/>
</dbReference>
<dbReference type="Pfam" id="PF00270">
    <property type="entry name" value="DEAD"/>
    <property type="match status" value="1"/>
</dbReference>
<feature type="region of interest" description="Disordered" evidence="9">
    <location>
        <begin position="23"/>
        <end position="56"/>
    </location>
</feature>
<dbReference type="Proteomes" id="UP000078561">
    <property type="component" value="Unassembled WGS sequence"/>
</dbReference>
<dbReference type="CDD" id="cd13154">
    <property type="entry name" value="KOW_Mtr4"/>
    <property type="match status" value="1"/>
</dbReference>
<dbReference type="InterPro" id="IPR027417">
    <property type="entry name" value="P-loop_NTPase"/>
</dbReference>
<dbReference type="FunFam" id="3.40.50.300:FF:000141">
    <property type="entry name" value="ATP-dependent RNA helicase DOB1"/>
    <property type="match status" value="1"/>
</dbReference>
<dbReference type="Pfam" id="PF13234">
    <property type="entry name" value="MTR4_beta-barrel"/>
    <property type="match status" value="1"/>
</dbReference>
<evidence type="ECO:0000256" key="4">
    <source>
        <dbReference type="ARBA" id="ARBA00022741"/>
    </source>
</evidence>
<reference evidence="12" key="1">
    <citation type="submission" date="2016-04" db="EMBL/GenBank/DDBJ databases">
        <authorList>
            <person name="Evans L.H."/>
            <person name="Alamgir A."/>
            <person name="Owens N."/>
            <person name="Weber N.D."/>
            <person name="Virtaneva K."/>
            <person name="Barbian K."/>
            <person name="Babar A."/>
            <person name="Rosenke K."/>
        </authorList>
    </citation>
    <scope>NUCLEOTIDE SEQUENCE [LARGE SCALE GENOMIC DNA]</scope>
    <source>
        <strain evidence="12">CBS 101.48</strain>
    </source>
</reference>
<keyword evidence="5" id="KW-0378">Hydrolase</keyword>
<comment type="subcellular location">
    <subcellularLocation>
        <location evidence="1">Nucleus</location>
    </subcellularLocation>
</comment>
<keyword evidence="8" id="KW-0539">Nucleus</keyword>
<keyword evidence="13" id="KW-1185">Reference proteome</keyword>
<dbReference type="InterPro" id="IPR025696">
    <property type="entry name" value="Beta-barrel_MTR4"/>
</dbReference>
<organism evidence="12">
    <name type="scientific">Absidia glauca</name>
    <name type="common">Pin mould</name>
    <dbReference type="NCBI Taxonomy" id="4829"/>
    <lineage>
        <taxon>Eukaryota</taxon>
        <taxon>Fungi</taxon>
        <taxon>Fungi incertae sedis</taxon>
        <taxon>Mucoromycota</taxon>
        <taxon>Mucoromycotina</taxon>
        <taxon>Mucoromycetes</taxon>
        <taxon>Mucorales</taxon>
        <taxon>Cunninghamellaceae</taxon>
        <taxon>Absidia</taxon>
    </lineage>
</organism>
<evidence type="ECO:0000256" key="2">
    <source>
        <dbReference type="ARBA" id="ARBA00010140"/>
    </source>
</evidence>
<evidence type="ECO:0000256" key="8">
    <source>
        <dbReference type="ARBA" id="ARBA00023242"/>
    </source>
</evidence>
<evidence type="ECO:0000259" key="11">
    <source>
        <dbReference type="PROSITE" id="PS51194"/>
    </source>
</evidence>
<name>A0A163IQH8_ABSGL</name>
<dbReference type="FunFam" id="3.40.50.300:FF:000083">
    <property type="entry name" value="ATP-dependent RNA helicase DOB1"/>
    <property type="match status" value="1"/>
</dbReference>
<keyword evidence="4" id="KW-0547">Nucleotide-binding</keyword>
<dbReference type="STRING" id="4829.A0A163IQH8"/>
<dbReference type="SMART" id="SM00490">
    <property type="entry name" value="HELICc"/>
    <property type="match status" value="1"/>
</dbReference>
<dbReference type="Pfam" id="PF08148">
    <property type="entry name" value="DSHCT"/>
    <property type="match status" value="1"/>
</dbReference>
<dbReference type="PROSITE" id="PS51194">
    <property type="entry name" value="HELICASE_CTER"/>
    <property type="match status" value="1"/>
</dbReference>
<dbReference type="FunFam" id="1.10.3380.30:FF:000002">
    <property type="entry name" value="superkiller viralicidic activity 2-like 2"/>
    <property type="match status" value="1"/>
</dbReference>
<feature type="region of interest" description="Disordered" evidence="9">
    <location>
        <begin position="354"/>
        <end position="383"/>
    </location>
</feature>
<dbReference type="FunCoup" id="A0A163IQH8">
    <property type="interactions" value="1142"/>
</dbReference>
<protein>
    <recommendedName>
        <fullName evidence="14">ATP-dependent RNA helicase DOB1</fullName>
    </recommendedName>
</protein>
<dbReference type="AlphaFoldDB" id="A0A163IQH8"/>
<comment type="similarity">
    <text evidence="2">Belongs to the helicase family. SKI2 subfamily.</text>
</comment>
<dbReference type="GO" id="GO:0006401">
    <property type="term" value="P:RNA catabolic process"/>
    <property type="evidence" value="ECO:0007669"/>
    <property type="project" value="InterPro"/>
</dbReference>
<evidence type="ECO:0000313" key="12">
    <source>
        <dbReference type="EMBL" id="SAL94822.1"/>
    </source>
</evidence>
<dbReference type="InterPro" id="IPR001650">
    <property type="entry name" value="Helicase_C-like"/>
</dbReference>
<dbReference type="InParanoid" id="A0A163IQH8"/>
<dbReference type="CDD" id="cd18024">
    <property type="entry name" value="DEXHc_Mtr4-like"/>
    <property type="match status" value="1"/>
</dbReference>
<dbReference type="SMART" id="SM01142">
    <property type="entry name" value="DSHCT"/>
    <property type="match status" value="1"/>
</dbReference>
<dbReference type="PROSITE" id="PS51192">
    <property type="entry name" value="HELICASE_ATP_BIND_1"/>
    <property type="match status" value="1"/>
</dbReference>
<dbReference type="InterPro" id="IPR048392">
    <property type="entry name" value="MTR4-like_stalk"/>
</dbReference>
<dbReference type="PANTHER" id="PTHR12131">
    <property type="entry name" value="ATP-DEPENDENT RNA AND DNA HELICASE"/>
    <property type="match status" value="1"/>
</dbReference>
<dbReference type="Gene3D" id="1.10.3380.30">
    <property type="match status" value="1"/>
</dbReference>
<evidence type="ECO:0000256" key="9">
    <source>
        <dbReference type="SAM" id="MobiDB-lite"/>
    </source>
</evidence>
<dbReference type="CDD" id="cd18795">
    <property type="entry name" value="SF2_C_Ski2"/>
    <property type="match status" value="1"/>
</dbReference>
<evidence type="ECO:0008006" key="14">
    <source>
        <dbReference type="Google" id="ProtNLM"/>
    </source>
</evidence>
<gene>
    <name evidence="12" type="primary">ABSGL_00111.1 scaffold 249</name>
</gene>
<dbReference type="PANTHER" id="PTHR12131:SF7">
    <property type="entry name" value="EXOSOME RNA HELICASE MTR4"/>
    <property type="match status" value="1"/>
</dbReference>
<feature type="domain" description="Helicase C-terminal" evidence="11">
    <location>
        <begin position="418"/>
        <end position="590"/>
    </location>
</feature>
<dbReference type="GO" id="GO:0005524">
    <property type="term" value="F:ATP binding"/>
    <property type="evidence" value="ECO:0007669"/>
    <property type="project" value="UniProtKB-KW"/>
</dbReference>
<evidence type="ECO:0000313" key="13">
    <source>
        <dbReference type="Proteomes" id="UP000078561"/>
    </source>
</evidence>